<dbReference type="Proteomes" id="UP000198510">
    <property type="component" value="Unassembled WGS sequence"/>
</dbReference>
<evidence type="ECO:0000313" key="1">
    <source>
        <dbReference type="EMBL" id="SDJ86015.1"/>
    </source>
</evidence>
<dbReference type="AlphaFoldDB" id="A0A1G8X841"/>
<name>A0A1G8X841_9BACT</name>
<dbReference type="STRING" id="1075417.SAMN05421823_101277"/>
<evidence type="ECO:0000313" key="2">
    <source>
        <dbReference type="Proteomes" id="UP000198510"/>
    </source>
</evidence>
<evidence type="ECO:0008006" key="3">
    <source>
        <dbReference type="Google" id="ProtNLM"/>
    </source>
</evidence>
<accession>A0A1G8X841</accession>
<organism evidence="1 2">
    <name type="scientific">Catalinimonas alkaloidigena</name>
    <dbReference type="NCBI Taxonomy" id="1075417"/>
    <lineage>
        <taxon>Bacteria</taxon>
        <taxon>Pseudomonadati</taxon>
        <taxon>Bacteroidota</taxon>
        <taxon>Cytophagia</taxon>
        <taxon>Cytophagales</taxon>
        <taxon>Catalimonadaceae</taxon>
        <taxon>Catalinimonas</taxon>
    </lineage>
</organism>
<reference evidence="1 2" key="1">
    <citation type="submission" date="2016-10" db="EMBL/GenBank/DDBJ databases">
        <authorList>
            <person name="de Groot N.N."/>
        </authorList>
    </citation>
    <scope>NUCLEOTIDE SEQUENCE [LARGE SCALE GENOMIC DNA]</scope>
    <source>
        <strain evidence="1 2">DSM 25186</strain>
    </source>
</reference>
<dbReference type="RefSeq" id="WP_218126988.1">
    <property type="nucleotide sequence ID" value="NZ_FNFO01000001.1"/>
</dbReference>
<dbReference type="EMBL" id="FNFO01000001">
    <property type="protein sequence ID" value="SDJ86015.1"/>
    <property type="molecule type" value="Genomic_DNA"/>
</dbReference>
<gene>
    <name evidence="1" type="ORF">SAMN05421823_101277</name>
</gene>
<keyword evidence="2" id="KW-1185">Reference proteome</keyword>
<protein>
    <recommendedName>
        <fullName evidence="3">Outer membrane protein beta-barrel domain-containing protein</fullName>
    </recommendedName>
</protein>
<proteinExistence type="predicted"/>
<sequence length="228" mass="25616">MRTGGIVLLWLVLTGGAVGQSWQWGPVVTGNYTWVTVKAMSSFVHDQYARPLPGYGIGLRAKTTWAEKWHLQPTLMYERLRNHYDPAVQLYDGTGQANFSINLRSVRHAVQGSLLLMYGKRWRVGAGLSAYGTLFARLKSKPGVLRSQQGAVLLHNDQIVTRNYFFRATTLAVPLVASVELTERLQVQGRFSKGLVSRISDRRSYFREVENTFALELTYWFGASAAGE</sequence>